<proteinExistence type="predicted"/>
<gene>
    <name evidence="1" type="ORF">PoB_006564800</name>
</gene>
<dbReference type="Proteomes" id="UP000735302">
    <property type="component" value="Unassembled WGS sequence"/>
</dbReference>
<comment type="caution">
    <text evidence="1">The sequence shown here is derived from an EMBL/GenBank/DDBJ whole genome shotgun (WGS) entry which is preliminary data.</text>
</comment>
<evidence type="ECO:0000313" key="2">
    <source>
        <dbReference type="Proteomes" id="UP000735302"/>
    </source>
</evidence>
<keyword evidence="2" id="KW-1185">Reference proteome</keyword>
<dbReference type="EMBL" id="BLXT01007418">
    <property type="protein sequence ID" value="GFO39143.1"/>
    <property type="molecule type" value="Genomic_DNA"/>
</dbReference>
<reference evidence="1 2" key="1">
    <citation type="journal article" date="2021" name="Elife">
        <title>Chloroplast acquisition without the gene transfer in kleptoplastic sea slugs, Plakobranchus ocellatus.</title>
        <authorList>
            <person name="Maeda T."/>
            <person name="Takahashi S."/>
            <person name="Yoshida T."/>
            <person name="Shimamura S."/>
            <person name="Takaki Y."/>
            <person name="Nagai Y."/>
            <person name="Toyoda A."/>
            <person name="Suzuki Y."/>
            <person name="Arimoto A."/>
            <person name="Ishii H."/>
            <person name="Satoh N."/>
            <person name="Nishiyama T."/>
            <person name="Hasebe M."/>
            <person name="Maruyama T."/>
            <person name="Minagawa J."/>
            <person name="Obokata J."/>
            <person name="Shigenobu S."/>
        </authorList>
    </citation>
    <scope>NUCLEOTIDE SEQUENCE [LARGE SCALE GENOMIC DNA]</scope>
</reference>
<protein>
    <submittedName>
        <fullName evidence="1">Uncharacterized protein</fullName>
    </submittedName>
</protein>
<name>A0AAV4D534_9GAST</name>
<sequence length="108" mass="12115">MISPDISSRFDQCWSDSSRELTLADAAVLVNEKVYMPALTEDMDILVSTKDMDMPIDKKDIHVPVSAADTKMLASLPSSLQFYTFKDTCSFEFIVLVTKTEIYHDVVG</sequence>
<organism evidence="1 2">
    <name type="scientific">Plakobranchus ocellatus</name>
    <dbReference type="NCBI Taxonomy" id="259542"/>
    <lineage>
        <taxon>Eukaryota</taxon>
        <taxon>Metazoa</taxon>
        <taxon>Spiralia</taxon>
        <taxon>Lophotrochozoa</taxon>
        <taxon>Mollusca</taxon>
        <taxon>Gastropoda</taxon>
        <taxon>Heterobranchia</taxon>
        <taxon>Euthyneura</taxon>
        <taxon>Panpulmonata</taxon>
        <taxon>Sacoglossa</taxon>
        <taxon>Placobranchoidea</taxon>
        <taxon>Plakobranchidae</taxon>
        <taxon>Plakobranchus</taxon>
    </lineage>
</organism>
<dbReference type="AlphaFoldDB" id="A0AAV4D534"/>
<evidence type="ECO:0000313" key="1">
    <source>
        <dbReference type="EMBL" id="GFO39143.1"/>
    </source>
</evidence>
<accession>A0AAV4D534</accession>